<keyword evidence="1" id="KW-0175">Coiled coil</keyword>
<dbReference type="InterPro" id="IPR025381">
    <property type="entry name" value="DUF4296"/>
</dbReference>
<name>A0A4R2GI30_9BACT</name>
<evidence type="ECO:0000313" key="3">
    <source>
        <dbReference type="EMBL" id="TCO07933.1"/>
    </source>
</evidence>
<dbReference type="RefSeq" id="WP_132433836.1">
    <property type="nucleotide sequence ID" value="NZ_SLWK01000006.1"/>
</dbReference>
<accession>A0A4R2GI30</accession>
<protein>
    <submittedName>
        <fullName evidence="3">Uncharacterized protein DUF4296</fullName>
    </submittedName>
</protein>
<sequence length="290" mass="33784">MRDIKLTLVLFTLIFAAVACSGPKVPRGFPKPDKMAEILADIHIAESTLTHAPSITGPRADRNIPGHYKFILERHNLTPAEFDTIRKWYVQHPQIYQRTYEMVITKLSEREAEVRIMIEREREQQQQLAELQREKEKRQNLWKDTTFIKISPSDTLWKKRPFHYQVDTLELEGSVKLTAFYRFLKEDLSKSPRVMLSAFYPDSTADTVYANVPHSFQRKGVELELALKDNMHPHSIYGFLLKQDTLLNISVEISDIKLRNIPSDTVKNARRAIEGEHLLPLEMMEQELID</sequence>
<feature type="domain" description="DUF4296" evidence="2">
    <location>
        <begin position="31"/>
        <end position="112"/>
    </location>
</feature>
<gene>
    <name evidence="3" type="ORF">EV194_10674</name>
</gene>
<reference evidence="3 4" key="1">
    <citation type="submission" date="2019-03" db="EMBL/GenBank/DDBJ databases">
        <title>Genomic Encyclopedia of Type Strains, Phase IV (KMG-IV): sequencing the most valuable type-strain genomes for metagenomic binning, comparative biology and taxonomic classification.</title>
        <authorList>
            <person name="Goeker M."/>
        </authorList>
    </citation>
    <scope>NUCLEOTIDE SEQUENCE [LARGE SCALE GENOMIC DNA]</scope>
    <source>
        <strain evidence="3 4">DSM 24179</strain>
    </source>
</reference>
<keyword evidence="4" id="KW-1185">Reference proteome</keyword>
<proteinExistence type="predicted"/>
<evidence type="ECO:0000259" key="2">
    <source>
        <dbReference type="Pfam" id="PF14129"/>
    </source>
</evidence>
<evidence type="ECO:0000256" key="1">
    <source>
        <dbReference type="SAM" id="Coils"/>
    </source>
</evidence>
<evidence type="ECO:0000313" key="4">
    <source>
        <dbReference type="Proteomes" id="UP000295221"/>
    </source>
</evidence>
<comment type="caution">
    <text evidence="3">The sequence shown here is derived from an EMBL/GenBank/DDBJ whole genome shotgun (WGS) entry which is preliminary data.</text>
</comment>
<dbReference type="EMBL" id="SLWK01000006">
    <property type="protein sequence ID" value="TCO07933.1"/>
    <property type="molecule type" value="Genomic_DNA"/>
</dbReference>
<organism evidence="3 4">
    <name type="scientific">Natronoflexus pectinivorans</name>
    <dbReference type="NCBI Taxonomy" id="682526"/>
    <lineage>
        <taxon>Bacteria</taxon>
        <taxon>Pseudomonadati</taxon>
        <taxon>Bacteroidota</taxon>
        <taxon>Bacteroidia</taxon>
        <taxon>Marinilabiliales</taxon>
        <taxon>Marinilabiliaceae</taxon>
        <taxon>Natronoflexus</taxon>
    </lineage>
</organism>
<feature type="coiled-coil region" evidence="1">
    <location>
        <begin position="114"/>
        <end position="141"/>
    </location>
</feature>
<dbReference type="AlphaFoldDB" id="A0A4R2GI30"/>
<dbReference type="Pfam" id="PF14129">
    <property type="entry name" value="DUF4296"/>
    <property type="match status" value="1"/>
</dbReference>
<dbReference type="OrthoDB" id="678784at2"/>
<dbReference type="PROSITE" id="PS51257">
    <property type="entry name" value="PROKAR_LIPOPROTEIN"/>
    <property type="match status" value="1"/>
</dbReference>
<dbReference type="Proteomes" id="UP000295221">
    <property type="component" value="Unassembled WGS sequence"/>
</dbReference>